<dbReference type="InterPro" id="IPR007233">
    <property type="entry name" value="TRAPPC"/>
</dbReference>
<dbReference type="GO" id="GO:0030008">
    <property type="term" value="C:TRAPP complex"/>
    <property type="evidence" value="ECO:0007669"/>
    <property type="project" value="UniProtKB-UniRule"/>
</dbReference>
<dbReference type="GO" id="GO:0006888">
    <property type="term" value="P:endoplasmic reticulum to Golgi vesicle-mediated transport"/>
    <property type="evidence" value="ECO:0007669"/>
    <property type="project" value="UniProtKB-UniRule"/>
</dbReference>
<evidence type="ECO:0000256" key="2">
    <source>
        <dbReference type="ARBA" id="ARBA00022824"/>
    </source>
</evidence>
<dbReference type="Pfam" id="PF04099">
    <property type="entry name" value="Sybindin"/>
    <property type="match status" value="1"/>
</dbReference>
<dbReference type="STRING" id="498019.A0A2H1A1L0"/>
<dbReference type="VEuPathDB" id="FungiDB:CJJ07_005578"/>
<dbReference type="GO" id="GO:0005783">
    <property type="term" value="C:endoplasmic reticulum"/>
    <property type="evidence" value="ECO:0007669"/>
    <property type="project" value="UniProtKB-SubCell"/>
</dbReference>
<keyword evidence="4 6" id="KW-0333">Golgi apparatus</keyword>
<reference evidence="8 10" key="3">
    <citation type="journal article" date="2018" name="Nat. Commun.">
        <title>Genomic insights into multidrug-resistance, mating and virulence in Candida auris and related emerging species.</title>
        <authorList>
            <person name="Munoz J.F."/>
            <person name="Gade L."/>
            <person name="Chow N.A."/>
            <person name="Loparev V.N."/>
            <person name="Juieng P."/>
            <person name="Berkow E.L."/>
            <person name="Farrer R.A."/>
            <person name="Litvintseva A.P."/>
            <person name="Cuomo C.A."/>
        </authorList>
    </citation>
    <scope>GENOME REANNOTATION</scope>
    <source>
        <strain evidence="8 10">B8441</strain>
    </source>
</reference>
<dbReference type="EMBL" id="PEKT03000003">
    <property type="protein sequence ID" value="KAK8440465.1"/>
    <property type="molecule type" value="Genomic_DNA"/>
</dbReference>
<dbReference type="PANTHER" id="PTHR23249">
    <property type="entry name" value="TRAFFICKING PROTEIN PARTICLE COMPLEX SUBUNIT"/>
    <property type="match status" value="1"/>
</dbReference>
<dbReference type="Proteomes" id="UP000230249">
    <property type="component" value="Unassembled WGS sequence"/>
</dbReference>
<comment type="similarity">
    <text evidence="5">Belongs to the TRAPP small subunits family. BET5 subfamily.</text>
</comment>
<dbReference type="VEuPathDB" id="FungiDB:CJJ09_003571"/>
<dbReference type="VEuPathDB" id="FungiDB:CJI97_001286"/>
<dbReference type="SUPFAM" id="SSF64356">
    <property type="entry name" value="SNARE-like"/>
    <property type="match status" value="1"/>
</dbReference>
<evidence type="ECO:0000256" key="5">
    <source>
        <dbReference type="ARBA" id="ARBA00038167"/>
    </source>
</evidence>
<evidence type="ECO:0000256" key="6">
    <source>
        <dbReference type="RuleBase" id="RU366065"/>
    </source>
</evidence>
<comment type="subcellular location">
    <subcellularLocation>
        <location evidence="6">Endoplasmic reticulum</location>
    </subcellularLocation>
    <subcellularLocation>
        <location evidence="6">Golgi apparatus</location>
        <location evidence="6">cis-Golgi network</location>
    </subcellularLocation>
</comment>
<dbReference type="Gene3D" id="3.30.450.70">
    <property type="match status" value="1"/>
</dbReference>
<gene>
    <name evidence="9" type="ORF">B9J08_001318</name>
    <name evidence="8" type="ORF">B9J08_03568</name>
</gene>
<evidence type="ECO:0000256" key="7">
    <source>
        <dbReference type="SAM" id="MobiDB-lite"/>
    </source>
</evidence>
<comment type="subunit">
    <text evidence="6">Part of the multisubunit transport protein particle (TRAPP) complex.</text>
</comment>
<reference evidence="9" key="2">
    <citation type="submission" date="2017-11" db="EMBL/GenBank/DDBJ databases">
        <title>Candida auris genome assembly and annotation.</title>
        <authorList>
            <person name="Munoz J.F."/>
            <person name="Gade L.G."/>
            <person name="Chow N.A."/>
            <person name="Litvintseva A.P."/>
            <person name="Loparev V.N."/>
            <person name="Cuomo C.A."/>
        </authorList>
    </citation>
    <scope>NUCLEOTIDE SEQUENCE</scope>
    <source>
        <strain evidence="9">B8441</strain>
    </source>
</reference>
<keyword evidence="1 6" id="KW-0813">Transport</keyword>
<evidence type="ECO:0000313" key="9">
    <source>
        <dbReference type="EMBL" id="PIS56777.1"/>
    </source>
</evidence>
<keyword evidence="2 6" id="KW-0256">Endoplasmic reticulum</keyword>
<dbReference type="GO" id="GO:0005794">
    <property type="term" value="C:Golgi apparatus"/>
    <property type="evidence" value="ECO:0007669"/>
    <property type="project" value="UniProtKB-SubCell"/>
</dbReference>
<feature type="region of interest" description="Disordered" evidence="7">
    <location>
        <begin position="27"/>
        <end position="49"/>
    </location>
</feature>
<dbReference type="EMBL" id="PEKT02000003">
    <property type="protein sequence ID" value="PIS56777.1"/>
    <property type="molecule type" value="Genomic_DNA"/>
</dbReference>
<organism evidence="9">
    <name type="scientific">Candidozyma auris</name>
    <name type="common">Yeast</name>
    <name type="synonym">Candida auris</name>
    <dbReference type="NCBI Taxonomy" id="498019"/>
    <lineage>
        <taxon>Eukaryota</taxon>
        <taxon>Fungi</taxon>
        <taxon>Dikarya</taxon>
        <taxon>Ascomycota</taxon>
        <taxon>Saccharomycotina</taxon>
        <taxon>Pichiomycetes</taxon>
        <taxon>Metschnikowiaceae</taxon>
        <taxon>Candidozyma</taxon>
    </lineage>
</organism>
<reference evidence="9 10" key="1">
    <citation type="journal article" date="2017" name="Clin. Infect. Dis.">
        <title>Simultaneous emergence of multidrug-resistant Candida auris on 3 continents confirmed by whole-genome sequencing and epidemiological analyses.</title>
        <authorList>
            <person name="Lockhart S.R."/>
            <person name="Etienne K.A."/>
            <person name="Vallabhaneni S."/>
            <person name="Farooqi J."/>
            <person name="Chowdhary A."/>
            <person name="Govender N.P."/>
            <person name="Colombo A.L."/>
            <person name="Calvo B."/>
            <person name="Cuomo C.A."/>
            <person name="Desjardins C.A."/>
            <person name="Berkow E.L."/>
            <person name="Castanheira M."/>
            <person name="Magobo R.E."/>
            <person name="Jabeen K."/>
            <person name="Asghar R.J."/>
            <person name="Meis J.F."/>
            <person name="Jackson B."/>
            <person name="Chiller T."/>
            <person name="Litvintseva A.P."/>
        </authorList>
    </citation>
    <scope>NUCLEOTIDE SEQUENCE [LARGE SCALE GENOMIC DNA]</scope>
    <source>
        <strain evidence="9 10">B8441</strain>
    </source>
</reference>
<evidence type="ECO:0000256" key="1">
    <source>
        <dbReference type="ARBA" id="ARBA00022448"/>
    </source>
</evidence>
<name>A0A2H1A1L0_CANAR</name>
<feature type="compositionally biased region" description="Low complexity" evidence="7">
    <location>
        <begin position="27"/>
        <end position="42"/>
    </location>
</feature>
<dbReference type="OrthoDB" id="3364529at2759"/>
<sequence length="166" mass="18496">MTIYAFYIFDRHCSCIYSREYGHTNVPSSSSSTSQPSPAPSSANLGSVNKNNTSDTAKLLFGLIHSLKNLSSKLSTSDTPNLLRSFSTGSYRVHYLESLTSFKFVLLSDLDTENLQPQLWDLYSSVFLKTVVFNALSPMEFGDGKISNASFIQQSDKYLQALPVFY</sequence>
<dbReference type="OMA" id="GKLMYGM"/>
<proteinExistence type="inferred from homology"/>
<keyword evidence="3 6" id="KW-0931">ER-Golgi transport</keyword>
<dbReference type="SMART" id="SM01399">
    <property type="entry name" value="Sybindin"/>
    <property type="match status" value="1"/>
</dbReference>
<evidence type="ECO:0000256" key="3">
    <source>
        <dbReference type="ARBA" id="ARBA00022892"/>
    </source>
</evidence>
<accession>A0A2H1A1L0</accession>
<protein>
    <recommendedName>
        <fullName evidence="6">Trafficking protein particle complex subunit</fullName>
    </recommendedName>
</protein>
<dbReference type="AlphaFoldDB" id="A0A2H1A1L0"/>
<dbReference type="PANTHER" id="PTHR23249:SF16">
    <property type="entry name" value="TRAFFICKING PROTEIN PARTICLE COMPLEX SUBUNIT 1"/>
    <property type="match status" value="1"/>
</dbReference>
<comment type="caution">
    <text evidence="9">The sequence shown here is derived from an EMBL/GenBank/DDBJ whole genome shotgun (WGS) entry which is preliminary data.</text>
</comment>
<dbReference type="VEuPathDB" id="FungiDB:B9J08_001318"/>
<dbReference type="InterPro" id="IPR011012">
    <property type="entry name" value="Longin-like_dom_sf"/>
</dbReference>
<keyword evidence="10" id="KW-1185">Reference proteome</keyword>
<reference evidence="8" key="4">
    <citation type="submission" date="2024-03" db="EMBL/GenBank/DDBJ databases">
        <title>Improved genome assembly of Candida auris strain B8441 and annotation of B11205.</title>
        <authorList>
            <person name="Cauldron N.C."/>
            <person name="Shea T."/>
            <person name="Cuomo C.A."/>
        </authorList>
    </citation>
    <scope>NUCLEOTIDE SEQUENCE</scope>
    <source>
        <strain evidence="8">B8441</strain>
    </source>
</reference>
<evidence type="ECO:0000313" key="10">
    <source>
        <dbReference type="Proteomes" id="UP000230249"/>
    </source>
</evidence>
<dbReference type="VEuPathDB" id="FungiDB:CJI96_0001324"/>
<evidence type="ECO:0000256" key="4">
    <source>
        <dbReference type="ARBA" id="ARBA00023034"/>
    </source>
</evidence>
<evidence type="ECO:0000313" key="8">
    <source>
        <dbReference type="EMBL" id="KAK8440465.1"/>
    </source>
</evidence>